<name>A0A9P9F4D1_9HYPO</name>
<keyword evidence="1" id="KW-0560">Oxidoreductase</keyword>
<organism evidence="2 3">
    <name type="scientific">Dactylonectria estremocensis</name>
    <dbReference type="NCBI Taxonomy" id="1079267"/>
    <lineage>
        <taxon>Eukaryota</taxon>
        <taxon>Fungi</taxon>
        <taxon>Dikarya</taxon>
        <taxon>Ascomycota</taxon>
        <taxon>Pezizomycotina</taxon>
        <taxon>Sordariomycetes</taxon>
        <taxon>Hypocreomycetidae</taxon>
        <taxon>Hypocreales</taxon>
        <taxon>Nectriaceae</taxon>
        <taxon>Dactylonectria</taxon>
    </lineage>
</organism>
<reference evidence="2" key="1">
    <citation type="journal article" date="2021" name="Nat. Commun.">
        <title>Genetic determinants of endophytism in the Arabidopsis root mycobiome.</title>
        <authorList>
            <person name="Mesny F."/>
            <person name="Miyauchi S."/>
            <person name="Thiergart T."/>
            <person name="Pickel B."/>
            <person name="Atanasova L."/>
            <person name="Karlsson M."/>
            <person name="Huettel B."/>
            <person name="Barry K.W."/>
            <person name="Haridas S."/>
            <person name="Chen C."/>
            <person name="Bauer D."/>
            <person name="Andreopoulos W."/>
            <person name="Pangilinan J."/>
            <person name="LaButti K."/>
            <person name="Riley R."/>
            <person name="Lipzen A."/>
            <person name="Clum A."/>
            <person name="Drula E."/>
            <person name="Henrissat B."/>
            <person name="Kohler A."/>
            <person name="Grigoriev I.V."/>
            <person name="Martin F.M."/>
            <person name="Hacquard S."/>
        </authorList>
    </citation>
    <scope>NUCLEOTIDE SEQUENCE</scope>
    <source>
        <strain evidence="2">MPI-CAGE-AT-0021</strain>
    </source>
</reference>
<dbReference type="PANTHER" id="PTHR35870:SF1">
    <property type="entry name" value="PROTEIN, PUTATIVE (AFU_ORTHOLOGUE AFUA_5G03330)-RELATED"/>
    <property type="match status" value="1"/>
</dbReference>
<comment type="caution">
    <text evidence="2">The sequence shown here is derived from an EMBL/GenBank/DDBJ whole genome shotgun (WGS) entry which is preliminary data.</text>
</comment>
<dbReference type="Pfam" id="PF14027">
    <property type="entry name" value="Questin_oxidase"/>
    <property type="match status" value="1"/>
</dbReference>
<dbReference type="PANTHER" id="PTHR35870">
    <property type="entry name" value="PROTEIN, PUTATIVE (AFU_ORTHOLOGUE AFUA_5G03330)-RELATED"/>
    <property type="match status" value="1"/>
</dbReference>
<dbReference type="OrthoDB" id="10004862at2759"/>
<keyword evidence="3" id="KW-1185">Reference proteome</keyword>
<dbReference type="AlphaFoldDB" id="A0A9P9F4D1"/>
<dbReference type="InterPro" id="IPR025337">
    <property type="entry name" value="Questin_oxidase-like"/>
</dbReference>
<evidence type="ECO:0000313" key="2">
    <source>
        <dbReference type="EMBL" id="KAH7152447.1"/>
    </source>
</evidence>
<proteinExistence type="predicted"/>
<gene>
    <name evidence="2" type="ORF">B0J13DRAFT_522738</name>
</gene>
<sequence length="442" mass="50467">MAATPFRIDVEPKQSGLLGLKLGHEEAAKVTELLQHDLDKHHVFFNAEGYHDHLVHHLLTLYGTGASTKDLQKAFDANVSYQLKAMEPRDQVVEQLSKDWSGAKNYVGKGRQYPSFLRFFQGEIERLGWQEVLMEYLFKDDERGRDLQSRLFGGLLHPLIQLMYGLEWEQPATIASGLAQIAVHDNRLQDFFTRSQYAANARPDSFQMGSIMDLYDKIGQNEKLATSARWEDPNRIYDGVLKRAPDEMIELASQVKVRAEDLEERTAEMIHTTAYVVTTAAFRPPHVPKLDFFLTHHATSAPFFLVLNKYPWIPTDVKVRLLETKIRMDLVQYIARGCPSLDPEAVFSYVPKDAASLVTNPEDLLPRIHTIVDDGHTVKLSRALILAQRASEPYAGRPWIQIAGHDAWSRAHCLLLDCNEHWEVKWVRAAGFKEAWEEIPVE</sequence>
<evidence type="ECO:0008006" key="4">
    <source>
        <dbReference type="Google" id="ProtNLM"/>
    </source>
</evidence>
<evidence type="ECO:0000256" key="1">
    <source>
        <dbReference type="ARBA" id="ARBA00023002"/>
    </source>
</evidence>
<protein>
    <recommendedName>
        <fullName evidence="4">HypA-like protein</fullName>
    </recommendedName>
</protein>
<dbReference type="EMBL" id="JAGMUU010000005">
    <property type="protein sequence ID" value="KAH7152447.1"/>
    <property type="molecule type" value="Genomic_DNA"/>
</dbReference>
<evidence type="ECO:0000313" key="3">
    <source>
        <dbReference type="Proteomes" id="UP000717696"/>
    </source>
</evidence>
<dbReference type="Proteomes" id="UP000717696">
    <property type="component" value="Unassembled WGS sequence"/>
</dbReference>
<dbReference type="GO" id="GO:0016491">
    <property type="term" value="F:oxidoreductase activity"/>
    <property type="evidence" value="ECO:0007669"/>
    <property type="project" value="UniProtKB-KW"/>
</dbReference>
<accession>A0A9P9F4D1</accession>